<sequence length="659" mass="77034">MSKATAKQLIEKLETLPEIATEHYNNQNIHRVLDLLVELVQLANLLFQQYEPWKIINAQKKVDSILFITYETVRLTAIYLQPVTPDFADRLLSILGIPHSDRGLEFACFMCSRKDSGTISLEKNETVFPRIKSMNDTTTADNSIMSADISRGSASASVESANNTELVERLHRQVRDLESENTELRRAIPHLKNYEGQDCTKFVTGKLSELEEQKSKYRRAVDRLAELNREFQHFKDDAKEMIRESDKKYNELRTIADSLEHENVGLRDRLRNEESINYHLRENRVASPADDRFDRSFDECLQHIDQNSDCESRQSTARTERPDSVREHALGQFVYVLFDKLRTTADVFAQIHSGIAGEDAQNSEQIKLIERIKNLKLDLNRSIEVYNKKFQELQMSAPSSVENLNHSEEGPSRIKSCSKCKNVEEERDTLKAQLNREILLKNECLETRDELDKKFRVTRRSLEEMRGALELSNGQIEDLQNKLQRNEYYYQTKYGGAREREINDKNKQILDLRKRNLELDDKNEQILTAAQRFKELNREECANKDSEMQQLRTSLESHERTIKQLQGRCQQLQERCQQLEAENKNTLELRDEWRQKDIMLRKYEVKINNLREILSDYGCYFDQTMTYELVVERCNTLLEEKINEGHRSTSSSVNSIPNN</sequence>
<keyword evidence="3" id="KW-0175">Coiled coil</keyword>
<dbReference type="WBParaSite" id="Minc3s00146g06013">
    <property type="protein sequence ID" value="Minc3s00146g06013"/>
    <property type="gene ID" value="Minc3s00146g06013"/>
</dbReference>
<feature type="coiled-coil region" evidence="3">
    <location>
        <begin position="420"/>
        <end position="596"/>
    </location>
</feature>
<dbReference type="Proteomes" id="UP000887563">
    <property type="component" value="Unplaced"/>
</dbReference>
<dbReference type="AlphaFoldDB" id="A0A914KZ85"/>
<name>A0A914KZ85_MELIC</name>
<dbReference type="GO" id="GO:0006431">
    <property type="term" value="P:methionyl-tRNA aminoacylation"/>
    <property type="evidence" value="ECO:0007669"/>
    <property type="project" value="TreeGrafter"/>
</dbReference>
<dbReference type="InterPro" id="IPR009080">
    <property type="entry name" value="tRNAsynth_Ia_anticodon-bd"/>
</dbReference>
<accession>A0A914KZ85</accession>
<dbReference type="GO" id="GO:0005524">
    <property type="term" value="F:ATP binding"/>
    <property type="evidence" value="ECO:0007669"/>
    <property type="project" value="InterPro"/>
</dbReference>
<evidence type="ECO:0000256" key="1">
    <source>
        <dbReference type="ARBA" id="ARBA00026124"/>
    </source>
</evidence>
<dbReference type="InterPro" id="IPR023457">
    <property type="entry name" value="Met-tRNA_synth_2"/>
</dbReference>
<evidence type="ECO:0000256" key="3">
    <source>
        <dbReference type="SAM" id="Coils"/>
    </source>
</evidence>
<dbReference type="SUPFAM" id="SSF47323">
    <property type="entry name" value="Anticodon-binding domain of a subclass of class I aminoacyl-tRNA synthetases"/>
    <property type="match status" value="1"/>
</dbReference>
<proteinExistence type="predicted"/>
<dbReference type="GO" id="GO:0004825">
    <property type="term" value="F:methionine-tRNA ligase activity"/>
    <property type="evidence" value="ECO:0007669"/>
    <property type="project" value="InterPro"/>
</dbReference>
<organism evidence="4 5">
    <name type="scientific">Meloidogyne incognita</name>
    <name type="common">Southern root-knot nematode worm</name>
    <name type="synonym">Oxyuris incognita</name>
    <dbReference type="NCBI Taxonomy" id="6306"/>
    <lineage>
        <taxon>Eukaryota</taxon>
        <taxon>Metazoa</taxon>
        <taxon>Ecdysozoa</taxon>
        <taxon>Nematoda</taxon>
        <taxon>Chromadorea</taxon>
        <taxon>Rhabditida</taxon>
        <taxon>Tylenchina</taxon>
        <taxon>Tylenchomorpha</taxon>
        <taxon>Tylenchoidea</taxon>
        <taxon>Meloidogynidae</taxon>
        <taxon>Meloidogyninae</taxon>
        <taxon>Meloidogyne</taxon>
        <taxon>Meloidogyne incognita group</taxon>
    </lineage>
</organism>
<dbReference type="PANTHER" id="PTHR43326:SF1">
    <property type="entry name" value="METHIONINE--TRNA LIGASE, MITOCHONDRIAL"/>
    <property type="match status" value="1"/>
</dbReference>
<evidence type="ECO:0000256" key="2">
    <source>
        <dbReference type="ARBA" id="ARBA00030331"/>
    </source>
</evidence>
<reference evidence="5" key="1">
    <citation type="submission" date="2022-11" db="UniProtKB">
        <authorList>
            <consortium name="WormBaseParasite"/>
        </authorList>
    </citation>
    <scope>IDENTIFICATION</scope>
</reference>
<protein>
    <recommendedName>
        <fullName evidence="1">Methionine--tRNA ligase, mitochondrial</fullName>
    </recommendedName>
    <alternativeName>
        <fullName evidence="2">Mitochondrial methionyl-tRNA synthetase</fullName>
    </alternativeName>
</protein>
<evidence type="ECO:0000313" key="5">
    <source>
        <dbReference type="WBParaSite" id="Minc3s00146g06013"/>
    </source>
</evidence>
<keyword evidence="4" id="KW-1185">Reference proteome</keyword>
<evidence type="ECO:0000313" key="4">
    <source>
        <dbReference type="Proteomes" id="UP000887563"/>
    </source>
</evidence>
<feature type="coiled-coil region" evidence="3">
    <location>
        <begin position="160"/>
        <end position="276"/>
    </location>
</feature>
<dbReference type="Gene3D" id="1.10.730.10">
    <property type="entry name" value="Isoleucyl-tRNA Synthetase, Domain 1"/>
    <property type="match status" value="1"/>
</dbReference>
<dbReference type="PANTHER" id="PTHR43326">
    <property type="entry name" value="METHIONYL-TRNA SYNTHETASE"/>
    <property type="match status" value="1"/>
</dbReference>